<dbReference type="GeneID" id="68355200"/>
<gene>
    <name evidence="3" type="ORF">HRG_06071</name>
</gene>
<dbReference type="EMBL" id="JAIZPD010000005">
    <property type="protein sequence ID" value="KAH0963561.1"/>
    <property type="molecule type" value="Genomic_DNA"/>
</dbReference>
<comment type="caution">
    <text evidence="3">The sequence shown here is derived from an EMBL/GenBank/DDBJ whole genome shotgun (WGS) entry which is preliminary data.</text>
</comment>
<evidence type="ECO:0000256" key="2">
    <source>
        <dbReference type="ARBA" id="ARBA00023235"/>
    </source>
</evidence>
<dbReference type="PANTHER" id="PTHR43709">
    <property type="entry name" value="ACONITATE ISOMERASE-RELATED"/>
    <property type="match status" value="1"/>
</dbReference>
<evidence type="ECO:0000256" key="1">
    <source>
        <dbReference type="ARBA" id="ARBA00007673"/>
    </source>
</evidence>
<dbReference type="Proteomes" id="UP000824596">
    <property type="component" value="Unassembled WGS sequence"/>
</dbReference>
<reference evidence="3" key="1">
    <citation type="submission" date="2021-09" db="EMBL/GenBank/DDBJ databases">
        <title>A high-quality genome of the endoparasitic fungus Hirsutella rhossiliensis with a comparison of Hirsutella genomes reveals transposable elements contributing to genome size variation.</title>
        <authorList>
            <person name="Lin R."/>
            <person name="Jiao Y."/>
            <person name="Sun X."/>
            <person name="Ling J."/>
            <person name="Xie B."/>
            <person name="Cheng X."/>
        </authorList>
    </citation>
    <scope>NUCLEOTIDE SEQUENCE</scope>
    <source>
        <strain evidence="3">HR02</strain>
    </source>
</reference>
<dbReference type="PANTHER" id="PTHR43709:SF2">
    <property type="entry name" value="DUF453 DOMAIN PROTEIN (AFU_ORTHOLOGUE AFUA_6G00360)"/>
    <property type="match status" value="1"/>
</dbReference>
<dbReference type="GO" id="GO:0016853">
    <property type="term" value="F:isomerase activity"/>
    <property type="evidence" value="ECO:0007669"/>
    <property type="project" value="UniProtKB-KW"/>
</dbReference>
<dbReference type="RefSeq" id="XP_044721074.1">
    <property type="nucleotide sequence ID" value="XM_044864542.1"/>
</dbReference>
<organism evidence="3 4">
    <name type="scientific">Hirsutella rhossiliensis</name>
    <dbReference type="NCBI Taxonomy" id="111463"/>
    <lineage>
        <taxon>Eukaryota</taxon>
        <taxon>Fungi</taxon>
        <taxon>Dikarya</taxon>
        <taxon>Ascomycota</taxon>
        <taxon>Pezizomycotina</taxon>
        <taxon>Sordariomycetes</taxon>
        <taxon>Hypocreomycetidae</taxon>
        <taxon>Hypocreales</taxon>
        <taxon>Ophiocordycipitaceae</taxon>
        <taxon>Hirsutella</taxon>
    </lineage>
</organism>
<comment type="similarity">
    <text evidence="1">Belongs to the PrpF family.</text>
</comment>
<sequence length="117" mass="12019">MALLLPPPPSMHRDDDAPAAHIRCLAMSMGQPRRAVPLTLALCLAAAARMPGTLAAAALAAGPRPAPLGSPLTIAHPSGRLDVGIILPGNAETIVSAELLRTARVLMKGHVYYSASS</sequence>
<accession>A0A9P8SJZ0</accession>
<dbReference type="InterPro" id="IPR007400">
    <property type="entry name" value="PrpF-like"/>
</dbReference>
<dbReference type="OrthoDB" id="10267539at2759"/>
<dbReference type="SUPFAM" id="SSF54506">
    <property type="entry name" value="Diaminopimelate epimerase-like"/>
    <property type="match status" value="1"/>
</dbReference>
<proteinExistence type="inferred from homology"/>
<evidence type="ECO:0000313" key="3">
    <source>
        <dbReference type="EMBL" id="KAH0963561.1"/>
    </source>
</evidence>
<keyword evidence="4" id="KW-1185">Reference proteome</keyword>
<dbReference type="Gene3D" id="3.10.310.10">
    <property type="entry name" value="Diaminopimelate Epimerase, Chain A, domain 1"/>
    <property type="match status" value="1"/>
</dbReference>
<dbReference type="Pfam" id="PF04303">
    <property type="entry name" value="PrpF"/>
    <property type="match status" value="1"/>
</dbReference>
<protein>
    <submittedName>
        <fullName evidence="3">PrpF protein</fullName>
    </submittedName>
</protein>
<evidence type="ECO:0000313" key="4">
    <source>
        <dbReference type="Proteomes" id="UP000824596"/>
    </source>
</evidence>
<name>A0A9P8SJZ0_9HYPO</name>
<dbReference type="AlphaFoldDB" id="A0A9P8SJZ0"/>
<keyword evidence="2" id="KW-0413">Isomerase</keyword>